<feature type="compositionally biased region" description="Polar residues" evidence="1">
    <location>
        <begin position="198"/>
        <end position="218"/>
    </location>
</feature>
<name>A0A9N9S370_9DIPT</name>
<proteinExistence type="predicted"/>
<dbReference type="Proteomes" id="UP001153620">
    <property type="component" value="Chromosome 3"/>
</dbReference>
<dbReference type="AlphaFoldDB" id="A0A9N9S370"/>
<organism evidence="3 4">
    <name type="scientific">Chironomus riparius</name>
    <dbReference type="NCBI Taxonomy" id="315576"/>
    <lineage>
        <taxon>Eukaryota</taxon>
        <taxon>Metazoa</taxon>
        <taxon>Ecdysozoa</taxon>
        <taxon>Arthropoda</taxon>
        <taxon>Hexapoda</taxon>
        <taxon>Insecta</taxon>
        <taxon>Pterygota</taxon>
        <taxon>Neoptera</taxon>
        <taxon>Endopterygota</taxon>
        <taxon>Diptera</taxon>
        <taxon>Nematocera</taxon>
        <taxon>Chironomoidea</taxon>
        <taxon>Chironomidae</taxon>
        <taxon>Chironominae</taxon>
        <taxon>Chironomus</taxon>
    </lineage>
</organism>
<dbReference type="OrthoDB" id="7443691at2759"/>
<protein>
    <submittedName>
        <fullName evidence="3">Uncharacterized protein</fullName>
    </submittedName>
</protein>
<evidence type="ECO:0000256" key="1">
    <source>
        <dbReference type="SAM" id="MobiDB-lite"/>
    </source>
</evidence>
<feature type="chain" id="PRO_5040310039" evidence="2">
    <location>
        <begin position="19"/>
        <end position="234"/>
    </location>
</feature>
<feature type="region of interest" description="Disordered" evidence="1">
    <location>
        <begin position="183"/>
        <end position="234"/>
    </location>
</feature>
<feature type="compositionally biased region" description="Basic and acidic residues" evidence="1">
    <location>
        <begin position="183"/>
        <end position="197"/>
    </location>
</feature>
<evidence type="ECO:0000313" key="3">
    <source>
        <dbReference type="EMBL" id="CAG9809320.1"/>
    </source>
</evidence>
<evidence type="ECO:0000313" key="4">
    <source>
        <dbReference type="Proteomes" id="UP001153620"/>
    </source>
</evidence>
<reference evidence="3" key="1">
    <citation type="submission" date="2022-01" db="EMBL/GenBank/DDBJ databases">
        <authorList>
            <person name="King R."/>
        </authorList>
    </citation>
    <scope>NUCLEOTIDE SEQUENCE</scope>
</reference>
<evidence type="ECO:0000256" key="2">
    <source>
        <dbReference type="SAM" id="SignalP"/>
    </source>
</evidence>
<accession>A0A9N9S370</accession>
<gene>
    <name evidence="3" type="ORF">CHIRRI_LOCUS12147</name>
</gene>
<reference evidence="3" key="2">
    <citation type="submission" date="2022-10" db="EMBL/GenBank/DDBJ databases">
        <authorList>
            <consortium name="ENA_rothamsted_submissions"/>
            <consortium name="culmorum"/>
            <person name="King R."/>
        </authorList>
    </citation>
    <scope>NUCLEOTIDE SEQUENCE</scope>
</reference>
<keyword evidence="4" id="KW-1185">Reference proteome</keyword>
<dbReference type="EMBL" id="OU895879">
    <property type="protein sequence ID" value="CAG9809320.1"/>
    <property type="molecule type" value="Genomic_DNA"/>
</dbReference>
<feature type="signal peptide" evidence="2">
    <location>
        <begin position="1"/>
        <end position="18"/>
    </location>
</feature>
<sequence length="234" mass="26756">MLIKLLPVFLLTLALTECAKLRKTPKVYNALITTDENLQPSKAYPIIQPVIQPAIPVLSPIYPVYSQYLTNDHKNENQQADRKLDDVEVTNNGNSENNENHQPGTEKPNSEALPLNEFGLPPSLIPLQKFSSYPYNLPFYVDSYGNYQTLQYPVLPPINFYNQDQEHEHQLPPIEDAMFEVRPDNSRSVKSPKEERTTTQPNEQPSNDSFKNNANKNSEIPDIIPDLPYHIKKN</sequence>
<feature type="region of interest" description="Disordered" evidence="1">
    <location>
        <begin position="88"/>
        <end position="115"/>
    </location>
</feature>
<keyword evidence="2" id="KW-0732">Signal</keyword>